<proteinExistence type="predicted"/>
<accession>A0A4Z0F8L4</accession>
<keyword evidence="3" id="KW-1185">Reference proteome</keyword>
<gene>
    <name evidence="2" type="ORF">E4680_07020</name>
</gene>
<keyword evidence="1" id="KW-1133">Transmembrane helix</keyword>
<evidence type="ECO:0000313" key="3">
    <source>
        <dbReference type="Proteomes" id="UP000297890"/>
    </source>
</evidence>
<dbReference type="RefSeq" id="WP_135281693.1">
    <property type="nucleotide sequence ID" value="NZ_SRIO01000007.1"/>
</dbReference>
<feature type="transmembrane region" description="Helical" evidence="1">
    <location>
        <begin position="30"/>
        <end position="51"/>
    </location>
</feature>
<dbReference type="OrthoDB" id="7069343at2"/>
<protein>
    <submittedName>
        <fullName evidence="2">Phage holin family protein</fullName>
    </submittedName>
</protein>
<keyword evidence="1" id="KW-0812">Transmembrane</keyword>
<dbReference type="PANTHER" id="PTHR37309">
    <property type="entry name" value="SLR0284 PROTEIN"/>
    <property type="match status" value="1"/>
</dbReference>
<dbReference type="PANTHER" id="PTHR37309:SF1">
    <property type="entry name" value="SLR0284 PROTEIN"/>
    <property type="match status" value="1"/>
</dbReference>
<feature type="transmembrane region" description="Helical" evidence="1">
    <location>
        <begin position="87"/>
        <end position="111"/>
    </location>
</feature>
<evidence type="ECO:0000313" key="2">
    <source>
        <dbReference type="EMBL" id="TFZ82706.1"/>
    </source>
</evidence>
<name>A0A4Z0F8L4_9GAMM</name>
<dbReference type="AlphaFoldDB" id="A0A4Z0F8L4"/>
<evidence type="ECO:0000256" key="1">
    <source>
        <dbReference type="SAM" id="Phobius"/>
    </source>
</evidence>
<comment type="caution">
    <text evidence="2">The sequence shown here is derived from an EMBL/GenBank/DDBJ whole genome shotgun (WGS) entry which is preliminary data.</text>
</comment>
<dbReference type="InterPro" id="IPR007165">
    <property type="entry name" value="Phage_holin_4_2"/>
</dbReference>
<keyword evidence="1" id="KW-0472">Membrane</keyword>
<dbReference type="Pfam" id="PF04020">
    <property type="entry name" value="Phage_holin_4_2"/>
    <property type="match status" value="1"/>
</dbReference>
<feature type="transmembrane region" description="Helical" evidence="1">
    <location>
        <begin position="58"/>
        <end position="81"/>
    </location>
</feature>
<reference evidence="2 3" key="1">
    <citation type="journal article" date="2019" name="ISME J.">
        <title>Candidatus Macondimonas diazotrophica, a novel gammaproteobacterial genus dominating crude-oil-contaminated coastal sediments.</title>
        <authorList>
            <person name="Karthikeyan S."/>
            <person name="Konstantinidis K."/>
        </authorList>
    </citation>
    <scope>NUCLEOTIDE SEQUENCE [LARGE SCALE GENOMIC DNA]</scope>
    <source>
        <strain evidence="2 3">KTK01</strain>
    </source>
</reference>
<dbReference type="EMBL" id="SRIO01000007">
    <property type="protein sequence ID" value="TFZ82706.1"/>
    <property type="molecule type" value="Genomic_DNA"/>
</dbReference>
<dbReference type="Proteomes" id="UP000297890">
    <property type="component" value="Unassembled WGS sequence"/>
</dbReference>
<sequence>MPGFLIRLFVTALALGIASAIVPGIQISGFWTLLGAAFLLGLANAIIRPILVILTLPITLLTLGLFLWVINAAMLGLVAAVMEDFTISGFFPAMLAALVVSLVSWMASWYVGPAGRIEVYTAQGR</sequence>
<organism evidence="2 3">
    <name type="scientific">Candidatus Macondimonas diazotrophica</name>
    <dbReference type="NCBI Taxonomy" id="2305248"/>
    <lineage>
        <taxon>Bacteria</taxon>
        <taxon>Pseudomonadati</taxon>
        <taxon>Pseudomonadota</taxon>
        <taxon>Gammaproteobacteria</taxon>
        <taxon>Chromatiales</taxon>
        <taxon>Ectothiorhodospiraceae</taxon>
        <taxon>Candidatus Macondimonas</taxon>
    </lineage>
</organism>